<gene>
    <name evidence="1" type="ORF">BDD16_001677</name>
</gene>
<keyword evidence="2" id="KW-1185">Reference proteome</keyword>
<proteinExistence type="predicted"/>
<dbReference type="EMBL" id="JACCFH010000001">
    <property type="protein sequence ID" value="NYG32691.1"/>
    <property type="molecule type" value="Genomic_DNA"/>
</dbReference>
<dbReference type="Proteomes" id="UP000518288">
    <property type="component" value="Unassembled WGS sequence"/>
</dbReference>
<dbReference type="RefSeq" id="WP_179633549.1">
    <property type="nucleotide sequence ID" value="NZ_JACCFH010000001.1"/>
</dbReference>
<evidence type="ECO:0000313" key="1">
    <source>
        <dbReference type="EMBL" id="NYG32691.1"/>
    </source>
</evidence>
<evidence type="ECO:0008006" key="3">
    <source>
        <dbReference type="Google" id="ProtNLM"/>
    </source>
</evidence>
<comment type="caution">
    <text evidence="1">The sequence shown here is derived from an EMBL/GenBank/DDBJ whole genome shotgun (WGS) entry which is preliminary data.</text>
</comment>
<reference evidence="1 2" key="1">
    <citation type="submission" date="2020-07" db="EMBL/GenBank/DDBJ databases">
        <title>Genomic Encyclopedia of Archaeal and Bacterial Type Strains, Phase II (KMG-II): from individual species to whole genera.</title>
        <authorList>
            <person name="Goeker M."/>
        </authorList>
    </citation>
    <scope>NUCLEOTIDE SEQUENCE [LARGE SCALE GENOMIC DNA]</scope>
    <source>
        <strain evidence="1 2">DSM 21226</strain>
    </source>
</reference>
<dbReference type="InterPro" id="IPR025245">
    <property type="entry name" value="DUF4197"/>
</dbReference>
<accession>A0A7Y9QWF0</accession>
<organism evidence="1 2">
    <name type="scientific">Sphaerotilus montanus</name>
    <dbReference type="NCBI Taxonomy" id="522889"/>
    <lineage>
        <taxon>Bacteria</taxon>
        <taxon>Pseudomonadati</taxon>
        <taxon>Pseudomonadota</taxon>
        <taxon>Betaproteobacteria</taxon>
        <taxon>Burkholderiales</taxon>
        <taxon>Sphaerotilaceae</taxon>
        <taxon>Sphaerotilus</taxon>
    </lineage>
</organism>
<dbReference type="Pfam" id="PF13852">
    <property type="entry name" value="DUF4197"/>
    <property type="match status" value="1"/>
</dbReference>
<name>A0A7Y9QWF0_9BURK</name>
<sequence>MTLDAHTAATVNAARRLALLRAAVLLGGTAVLPGWALSELDATQGLRAALERGASSAVSLLGRDGGFLNNPLVHIALPEWLNQGARLLRTFGQGAKIDALETAMNRAAEQAVPAAKPLLVNAVKSMSVQDAAQILRGGETSVTDFFAERTRTPMGEQFLPIVTKATEKVSLAQKYNAIAGKAKALGLVNDQQASIQQYVTGKALDGLYLMIGEEEKKIRQDPIGTGSKILQSVFGALKG</sequence>
<dbReference type="AlphaFoldDB" id="A0A7Y9QWF0"/>
<evidence type="ECO:0000313" key="2">
    <source>
        <dbReference type="Proteomes" id="UP000518288"/>
    </source>
</evidence>
<protein>
    <recommendedName>
        <fullName evidence="3">DUF4197 domain-containing protein</fullName>
    </recommendedName>
</protein>